<keyword evidence="2" id="KW-1185">Reference proteome</keyword>
<reference evidence="2" key="1">
    <citation type="journal article" date="2022" name="Mol. Ecol. Resour.">
        <title>The genomes of chicory, endive, great burdock and yacon provide insights into Asteraceae palaeo-polyploidization history and plant inulin production.</title>
        <authorList>
            <person name="Fan W."/>
            <person name="Wang S."/>
            <person name="Wang H."/>
            <person name="Wang A."/>
            <person name="Jiang F."/>
            <person name="Liu H."/>
            <person name="Zhao H."/>
            <person name="Xu D."/>
            <person name="Zhang Y."/>
        </authorList>
    </citation>
    <scope>NUCLEOTIDE SEQUENCE [LARGE SCALE GENOMIC DNA]</scope>
    <source>
        <strain evidence="2">cv. Punajuju</strain>
    </source>
</reference>
<comment type="caution">
    <text evidence="1">The sequence shown here is derived from an EMBL/GenBank/DDBJ whole genome shotgun (WGS) entry which is preliminary data.</text>
</comment>
<name>A0ACB9G4S6_CICIN</name>
<proteinExistence type="predicted"/>
<gene>
    <name evidence="1" type="ORF">L2E82_07023</name>
</gene>
<accession>A0ACB9G4S6</accession>
<dbReference type="Proteomes" id="UP001055811">
    <property type="component" value="Linkage Group LG02"/>
</dbReference>
<evidence type="ECO:0000313" key="1">
    <source>
        <dbReference type="EMBL" id="KAI3778046.1"/>
    </source>
</evidence>
<dbReference type="EMBL" id="CM042010">
    <property type="protein sequence ID" value="KAI3778046.1"/>
    <property type="molecule type" value="Genomic_DNA"/>
</dbReference>
<sequence>MKKFIRDLGVVPSIDGPVEIFCDNEGAVALAKEPRAHKRTRHIHRKYHYIRRLVEEGDIMISRVTSEDNLADPFTKPLSQAKHDSHTRRSDIHGPLDDLVLTANCSSEPHDWPEPNQKCHFTGYPAVPGKERALLERTHILRRQWELGQS</sequence>
<protein>
    <submittedName>
        <fullName evidence="1">Uncharacterized protein</fullName>
    </submittedName>
</protein>
<reference evidence="1 2" key="2">
    <citation type="journal article" date="2022" name="Mol. Ecol. Resour.">
        <title>The genomes of chicory, endive, great burdock and yacon provide insights into Asteraceae paleo-polyploidization history and plant inulin production.</title>
        <authorList>
            <person name="Fan W."/>
            <person name="Wang S."/>
            <person name="Wang H."/>
            <person name="Wang A."/>
            <person name="Jiang F."/>
            <person name="Liu H."/>
            <person name="Zhao H."/>
            <person name="Xu D."/>
            <person name="Zhang Y."/>
        </authorList>
    </citation>
    <scope>NUCLEOTIDE SEQUENCE [LARGE SCALE GENOMIC DNA]</scope>
    <source>
        <strain evidence="2">cv. Punajuju</strain>
        <tissue evidence="1">Leaves</tissue>
    </source>
</reference>
<evidence type="ECO:0000313" key="2">
    <source>
        <dbReference type="Proteomes" id="UP001055811"/>
    </source>
</evidence>
<organism evidence="1 2">
    <name type="scientific">Cichorium intybus</name>
    <name type="common">Chicory</name>
    <dbReference type="NCBI Taxonomy" id="13427"/>
    <lineage>
        <taxon>Eukaryota</taxon>
        <taxon>Viridiplantae</taxon>
        <taxon>Streptophyta</taxon>
        <taxon>Embryophyta</taxon>
        <taxon>Tracheophyta</taxon>
        <taxon>Spermatophyta</taxon>
        <taxon>Magnoliopsida</taxon>
        <taxon>eudicotyledons</taxon>
        <taxon>Gunneridae</taxon>
        <taxon>Pentapetalae</taxon>
        <taxon>asterids</taxon>
        <taxon>campanulids</taxon>
        <taxon>Asterales</taxon>
        <taxon>Asteraceae</taxon>
        <taxon>Cichorioideae</taxon>
        <taxon>Cichorieae</taxon>
        <taxon>Cichoriinae</taxon>
        <taxon>Cichorium</taxon>
    </lineage>
</organism>